<dbReference type="EMBL" id="GL945430">
    <property type="protein sequence ID" value="EGO28221.1"/>
    <property type="molecule type" value="Genomic_DNA"/>
</dbReference>
<feature type="region of interest" description="Disordered" evidence="2">
    <location>
        <begin position="1"/>
        <end position="89"/>
    </location>
</feature>
<feature type="compositionally biased region" description="Polar residues" evidence="2">
    <location>
        <begin position="22"/>
        <end position="54"/>
    </location>
</feature>
<dbReference type="AlphaFoldDB" id="F8NLP0"/>
<reference evidence="3" key="1">
    <citation type="submission" date="2011-04" db="EMBL/GenBank/DDBJ databases">
        <title>Evolution of plant cell wall degrading machinery underlies the functional diversity of forest fungi.</title>
        <authorList>
            <consortium name="US DOE Joint Genome Institute (JGI-PGF)"/>
            <person name="Eastwood D.C."/>
            <person name="Floudas D."/>
            <person name="Binder M."/>
            <person name="Majcherczyk A."/>
            <person name="Schneider P."/>
            <person name="Aerts A."/>
            <person name="Asiegbu F.O."/>
            <person name="Baker S.E."/>
            <person name="Barry K."/>
            <person name="Bendiksby M."/>
            <person name="Blumentritt M."/>
            <person name="Coutinho P.M."/>
            <person name="Cullen D."/>
            <person name="Cullen D."/>
            <person name="Gathman A."/>
            <person name="Goodell B."/>
            <person name="Henrissat B."/>
            <person name="Ihrmark K."/>
            <person name="Kauserud H."/>
            <person name="Kohler A."/>
            <person name="LaButti K."/>
            <person name="Lapidus A."/>
            <person name="Lavin J.L."/>
            <person name="Lee Y.-H."/>
            <person name="Lindquist E."/>
            <person name="Lilly W."/>
            <person name="Lucas S."/>
            <person name="Morin E."/>
            <person name="Murat C."/>
            <person name="Oguiza J.A."/>
            <person name="Park J."/>
            <person name="Pisabarro A.G."/>
            <person name="Riley R."/>
            <person name="Rosling A."/>
            <person name="Salamov A."/>
            <person name="Schmidt O."/>
            <person name="Schmutz J."/>
            <person name="Skrede I."/>
            <person name="Stenlid J."/>
            <person name="Wiebenga A."/>
            <person name="Xie X."/>
            <person name="Kues U."/>
            <person name="Hibbett D.S."/>
            <person name="Hoffmeister D."/>
            <person name="Hogberg N."/>
            <person name="Martin F."/>
            <person name="Grigoriev I.V."/>
            <person name="Watkinson S.C."/>
        </authorList>
    </citation>
    <scope>NUCLEOTIDE SEQUENCE</scope>
    <source>
        <strain evidence="3">S7.9</strain>
    </source>
</reference>
<feature type="region of interest" description="Disordered" evidence="2">
    <location>
        <begin position="390"/>
        <end position="438"/>
    </location>
</feature>
<name>F8NLP0_SERL9</name>
<keyword evidence="1" id="KW-0175">Coiled coil</keyword>
<dbReference type="HOGENOM" id="CLU_035526_1_0_1"/>
<dbReference type="GeneID" id="18814310"/>
<evidence type="ECO:0000256" key="2">
    <source>
        <dbReference type="SAM" id="MobiDB-lite"/>
    </source>
</evidence>
<protein>
    <submittedName>
        <fullName evidence="3">Uncharacterized protein</fullName>
    </submittedName>
</protein>
<dbReference type="KEGG" id="sla:SERLADRAFT_434094"/>
<accession>F8NLP0</accession>
<dbReference type="RefSeq" id="XP_007314420.1">
    <property type="nucleotide sequence ID" value="XM_007314358.1"/>
</dbReference>
<gene>
    <name evidence="3" type="ORF">SERLADRAFT_434094</name>
</gene>
<dbReference type="Proteomes" id="UP000008064">
    <property type="component" value="Unassembled WGS sequence"/>
</dbReference>
<evidence type="ECO:0000256" key="1">
    <source>
        <dbReference type="SAM" id="Coils"/>
    </source>
</evidence>
<feature type="coiled-coil region" evidence="1">
    <location>
        <begin position="129"/>
        <end position="156"/>
    </location>
</feature>
<proteinExistence type="predicted"/>
<organism>
    <name type="scientific">Serpula lacrymans var. lacrymans (strain S7.9)</name>
    <name type="common">Dry rot fungus</name>
    <dbReference type="NCBI Taxonomy" id="578457"/>
    <lineage>
        <taxon>Eukaryota</taxon>
        <taxon>Fungi</taxon>
        <taxon>Dikarya</taxon>
        <taxon>Basidiomycota</taxon>
        <taxon>Agaricomycotina</taxon>
        <taxon>Agaricomycetes</taxon>
        <taxon>Agaricomycetidae</taxon>
        <taxon>Boletales</taxon>
        <taxon>Coniophorineae</taxon>
        <taxon>Serpulaceae</taxon>
        <taxon>Serpula</taxon>
    </lineage>
</organism>
<sequence length="502" mass="56471">MYPLNVHSMHTSPLQQPGELSPLTSQPHDNPFSSELSFTSMTNHGQGTRASSQRAMLPNLQGFPASGDQNRSSLLFADSSQDPGTYMENATSSPTLIRWVITTTPSEMQMLHSHVRALEYTNQTLLASQQALTSGLQTANEKLQNLETTLHELVAMKPKMADSSLKNVSNQHPKLKAMIHPLFFDLCGVEKTAKQDERIQTLIDNLEPYPDDAPVMKIDHTVNVCFVNKIVDCVWDNETTILGGKPELVDADYNKDVIIKMTKLYWRNLQSQVKARADLLRFEKLQDKQQNSRQCARRSLVANCQHEAIPVFEAKYNVADAVAMIDTNFGSDYISFNNSDLSDASRKCRKDQDIPANGWMKIGLCWRLLDYIVFLVELDSIVKGLHSTAIETNDPSTAPPPKQRKTTKKRDTATKRFTTHPSKMVNKPPQSGKAQPTKPFRSIVQKAWLNANPSVEVLESMAWLQDCHTRAKQGELVAKDREYLRELAEYLAENDGDNDVNL</sequence>
<feature type="compositionally biased region" description="Polar residues" evidence="2">
    <location>
        <begin position="67"/>
        <end position="89"/>
    </location>
</feature>
<evidence type="ECO:0000313" key="3">
    <source>
        <dbReference type="EMBL" id="EGO28221.1"/>
    </source>
</evidence>
<dbReference type="OrthoDB" id="2639558at2759"/>